<evidence type="ECO:0000313" key="1">
    <source>
        <dbReference type="EMBL" id="UPK94476.1"/>
    </source>
</evidence>
<protein>
    <submittedName>
        <fullName evidence="1">Uncharacterized protein</fullName>
    </submittedName>
</protein>
<name>A0ACD3Z0R8_FUSSC</name>
<evidence type="ECO:0000313" key="2">
    <source>
        <dbReference type="Proteomes" id="UP000830768"/>
    </source>
</evidence>
<proteinExistence type="predicted"/>
<accession>A0ACD3Z0R8</accession>
<reference evidence="1" key="1">
    <citation type="submission" date="2021-11" db="EMBL/GenBank/DDBJ databases">
        <title>Fusarium solani-melongenae Genome sequencing and assembly.</title>
        <authorList>
            <person name="Xie S."/>
            <person name="Huang L."/>
            <person name="Zhang X."/>
        </authorList>
    </citation>
    <scope>NUCLEOTIDE SEQUENCE</scope>
    <source>
        <strain evidence="1">CRI 24-3</strain>
    </source>
</reference>
<sequence>MKVFGYRATKCGTQGVDGVYRGRNRPCADEQATGREGKRKEAKEKMLTPSVVSARSRIESPVVSVRSLVGLGGLSFAFFFGSNAAAVDGCCGFAPNGATGASPQDRMQDSIVEVRFWSLWETSDPSSQGLSRCRGDIVSTERMSSPPSRGSLGPLRLRLRLHLLLNPVQPG</sequence>
<dbReference type="Proteomes" id="UP000830768">
    <property type="component" value="Chromosome 4"/>
</dbReference>
<gene>
    <name evidence="1" type="ORF">LCI18_005411</name>
</gene>
<keyword evidence="2" id="KW-1185">Reference proteome</keyword>
<organism evidence="1 2">
    <name type="scientific">Fusarium solani subsp. cucurbitae</name>
    <name type="common">Neocosmosporum cucurbitae</name>
    <dbReference type="NCBI Taxonomy" id="2747967"/>
    <lineage>
        <taxon>Eukaryota</taxon>
        <taxon>Fungi</taxon>
        <taxon>Dikarya</taxon>
        <taxon>Ascomycota</taxon>
        <taxon>Pezizomycotina</taxon>
        <taxon>Sordariomycetes</taxon>
        <taxon>Hypocreomycetidae</taxon>
        <taxon>Hypocreales</taxon>
        <taxon>Nectriaceae</taxon>
        <taxon>Fusarium</taxon>
        <taxon>Fusarium solani species complex</taxon>
    </lineage>
</organism>
<dbReference type="EMBL" id="CP090033">
    <property type="protein sequence ID" value="UPK94476.1"/>
    <property type="molecule type" value="Genomic_DNA"/>
</dbReference>